<dbReference type="InterPro" id="IPR051402">
    <property type="entry name" value="KPR-Related"/>
</dbReference>
<dbReference type="AlphaFoldDB" id="A0A8H7IJZ0"/>
<dbReference type="Proteomes" id="UP000614334">
    <property type="component" value="Unassembled WGS sequence"/>
</dbReference>
<dbReference type="Gene3D" id="3.40.50.720">
    <property type="entry name" value="NAD(P)-binding Rossmann-like Domain"/>
    <property type="match status" value="1"/>
</dbReference>
<sequence length="337" mass="37644">MTSTIRVLIVGAGAVGCFYASRLHPGSGASTVEVSLVCRSNYRAIAERGVILRTRSFGDYTFTPKHVFASVSDASKHKEPWDYIVVTTKALPDVSDDSEVIQPLVTIRKSAIVLIQNGVGVEEPYRKRFPQNPILSAVTVISAEQIEPGVIVQNRWTRISIGPYTDGIGKDEKPEYNRLFVQLLKNGGVKDAEEYSENDLQMVRWHKIAINASMNPSSVLSNGTGNARMSKDLELRHHLRETMLEVFRAAEAVLGRPIPSHLAQRTRFLQARKGTQVESQVYWERGATMELEVILGNPIRLAKAKGVDMPRLQTMYALLKMAQTRRDEKKSKNKAKL</sequence>
<dbReference type="Pfam" id="PF02558">
    <property type="entry name" value="ApbA"/>
    <property type="match status" value="1"/>
</dbReference>
<accession>A0A8H7IJZ0</accession>
<keyword evidence="2 4" id="KW-0521">NADP</keyword>
<dbReference type="SUPFAM" id="SSF48179">
    <property type="entry name" value="6-phosphogluconate dehydrogenase C-terminal domain-like"/>
    <property type="match status" value="1"/>
</dbReference>
<dbReference type="InterPro" id="IPR003710">
    <property type="entry name" value="ApbA"/>
</dbReference>
<keyword evidence="3 4" id="KW-0560">Oxidoreductase</keyword>
<dbReference type="InterPro" id="IPR008927">
    <property type="entry name" value="6-PGluconate_DH-like_C_sf"/>
</dbReference>
<dbReference type="FunFam" id="3.40.50.720:FF:000609">
    <property type="entry name" value="2-dehydropantoate 2-reductase"/>
    <property type="match status" value="1"/>
</dbReference>
<dbReference type="Pfam" id="PF08546">
    <property type="entry name" value="ApbA_C"/>
    <property type="match status" value="1"/>
</dbReference>
<evidence type="ECO:0000259" key="5">
    <source>
        <dbReference type="Pfam" id="PF02558"/>
    </source>
</evidence>
<evidence type="ECO:0000313" key="8">
    <source>
        <dbReference type="Proteomes" id="UP000614334"/>
    </source>
</evidence>
<evidence type="ECO:0000259" key="6">
    <source>
        <dbReference type="Pfam" id="PF08546"/>
    </source>
</evidence>
<gene>
    <name evidence="7" type="ORF">RHS01_01579</name>
</gene>
<comment type="similarity">
    <text evidence="1 4">Belongs to the ketopantoate reductase family.</text>
</comment>
<comment type="function">
    <text evidence="4">Catalyzes the NADPH-dependent reduction of ketopantoate into pantoic acid.</text>
</comment>
<dbReference type="PANTHER" id="PTHR21708">
    <property type="entry name" value="PROBABLE 2-DEHYDROPANTOATE 2-REDUCTASE"/>
    <property type="match status" value="1"/>
</dbReference>
<dbReference type="InterPro" id="IPR013328">
    <property type="entry name" value="6PGD_dom2"/>
</dbReference>
<dbReference type="GO" id="GO:0015940">
    <property type="term" value="P:pantothenate biosynthetic process"/>
    <property type="evidence" value="ECO:0007669"/>
    <property type="project" value="InterPro"/>
</dbReference>
<evidence type="ECO:0000313" key="7">
    <source>
        <dbReference type="EMBL" id="KAF8759781.1"/>
    </source>
</evidence>
<evidence type="ECO:0000256" key="4">
    <source>
        <dbReference type="RuleBase" id="RU362068"/>
    </source>
</evidence>
<reference evidence="7" key="1">
    <citation type="submission" date="2020-09" db="EMBL/GenBank/DDBJ databases">
        <title>Comparative genome analyses of four rice-infecting Rhizoctonia solani isolates reveal extensive enrichment of homogalacturonan modification genes.</title>
        <authorList>
            <person name="Lee D.-Y."/>
            <person name="Jeon J."/>
            <person name="Kim K.-T."/>
            <person name="Cheong K."/>
            <person name="Song H."/>
            <person name="Choi G."/>
            <person name="Ko J."/>
            <person name="Opiyo S.O."/>
            <person name="Zuo S."/>
            <person name="Madhav S."/>
            <person name="Lee Y.-H."/>
            <person name="Wang G.-L."/>
        </authorList>
    </citation>
    <scope>NUCLEOTIDE SEQUENCE</scope>
    <source>
        <strain evidence="7">AG1-IA B2</strain>
    </source>
</reference>
<dbReference type="GO" id="GO:0008677">
    <property type="term" value="F:2-dehydropantoate 2-reductase activity"/>
    <property type="evidence" value="ECO:0007669"/>
    <property type="project" value="UniProtKB-EC"/>
</dbReference>
<dbReference type="InterPro" id="IPR013332">
    <property type="entry name" value="KPR_N"/>
</dbReference>
<evidence type="ECO:0000256" key="3">
    <source>
        <dbReference type="ARBA" id="ARBA00023002"/>
    </source>
</evidence>
<proteinExistence type="inferred from homology"/>
<organism evidence="7 8">
    <name type="scientific">Rhizoctonia solani</name>
    <dbReference type="NCBI Taxonomy" id="456999"/>
    <lineage>
        <taxon>Eukaryota</taxon>
        <taxon>Fungi</taxon>
        <taxon>Dikarya</taxon>
        <taxon>Basidiomycota</taxon>
        <taxon>Agaricomycotina</taxon>
        <taxon>Agaricomycetes</taxon>
        <taxon>Cantharellales</taxon>
        <taxon>Ceratobasidiaceae</taxon>
        <taxon>Rhizoctonia</taxon>
    </lineage>
</organism>
<feature type="domain" description="Ketopantoate reductase N-terminal" evidence="5">
    <location>
        <begin position="7"/>
        <end position="164"/>
    </location>
</feature>
<evidence type="ECO:0000256" key="2">
    <source>
        <dbReference type="ARBA" id="ARBA00022857"/>
    </source>
</evidence>
<name>A0A8H7IJZ0_9AGAM</name>
<dbReference type="NCBIfam" id="TIGR00745">
    <property type="entry name" value="apbA_panE"/>
    <property type="match status" value="1"/>
</dbReference>
<evidence type="ECO:0000256" key="1">
    <source>
        <dbReference type="ARBA" id="ARBA00007870"/>
    </source>
</evidence>
<dbReference type="EMBL" id="JACYCF010000002">
    <property type="protein sequence ID" value="KAF8759781.1"/>
    <property type="molecule type" value="Genomic_DNA"/>
</dbReference>
<dbReference type="PROSITE" id="PS51257">
    <property type="entry name" value="PROKAR_LIPOPROTEIN"/>
    <property type="match status" value="1"/>
</dbReference>
<dbReference type="SUPFAM" id="SSF51735">
    <property type="entry name" value="NAD(P)-binding Rossmann-fold domains"/>
    <property type="match status" value="1"/>
</dbReference>
<feature type="domain" description="Ketopantoate reductase C-terminal" evidence="6">
    <location>
        <begin position="200"/>
        <end position="322"/>
    </location>
</feature>
<dbReference type="InterPro" id="IPR036291">
    <property type="entry name" value="NAD(P)-bd_dom_sf"/>
</dbReference>
<comment type="caution">
    <text evidence="7">The sequence shown here is derived from an EMBL/GenBank/DDBJ whole genome shotgun (WGS) entry which is preliminary data.</text>
</comment>
<dbReference type="FunFam" id="1.10.1040.10:FF:000017">
    <property type="entry name" value="2-dehydropantoate 2-reductase"/>
    <property type="match status" value="1"/>
</dbReference>
<dbReference type="InterPro" id="IPR013752">
    <property type="entry name" value="KPA_reductase"/>
</dbReference>
<comment type="catalytic activity">
    <reaction evidence="4">
        <text>(R)-pantoate + NADP(+) = 2-dehydropantoate + NADPH + H(+)</text>
        <dbReference type="Rhea" id="RHEA:16233"/>
        <dbReference type="ChEBI" id="CHEBI:11561"/>
        <dbReference type="ChEBI" id="CHEBI:15378"/>
        <dbReference type="ChEBI" id="CHEBI:15980"/>
        <dbReference type="ChEBI" id="CHEBI:57783"/>
        <dbReference type="ChEBI" id="CHEBI:58349"/>
        <dbReference type="EC" id="1.1.1.169"/>
    </reaction>
</comment>
<protein>
    <recommendedName>
        <fullName evidence="4">2-dehydropantoate 2-reductase</fullName>
        <ecNumber evidence="4">1.1.1.169</ecNumber>
    </recommendedName>
    <alternativeName>
        <fullName evidence="4">Ketopantoate reductase</fullName>
    </alternativeName>
</protein>
<dbReference type="GO" id="GO:0005737">
    <property type="term" value="C:cytoplasm"/>
    <property type="evidence" value="ECO:0007669"/>
    <property type="project" value="TreeGrafter"/>
</dbReference>
<dbReference type="EC" id="1.1.1.169" evidence="4"/>
<dbReference type="PANTHER" id="PTHR21708:SF26">
    <property type="entry name" value="2-DEHYDROPANTOATE 2-REDUCTASE"/>
    <property type="match status" value="1"/>
</dbReference>
<dbReference type="Gene3D" id="1.10.1040.10">
    <property type="entry name" value="N-(1-d-carboxylethyl)-l-norvaline Dehydrogenase, domain 2"/>
    <property type="match status" value="1"/>
</dbReference>